<sequence length="30" mass="3443">MQTNCDLQYIQYINGSLKGTAPYTDSKYLL</sequence>
<dbReference type="AlphaFoldDB" id="A0A0E9STY1"/>
<evidence type="ECO:0000313" key="1">
    <source>
        <dbReference type="EMBL" id="JAH43998.1"/>
    </source>
</evidence>
<name>A0A0E9STY1_ANGAN</name>
<reference evidence="1" key="1">
    <citation type="submission" date="2014-11" db="EMBL/GenBank/DDBJ databases">
        <authorList>
            <person name="Amaro Gonzalez C."/>
        </authorList>
    </citation>
    <scope>NUCLEOTIDE SEQUENCE</scope>
</reference>
<organism evidence="1">
    <name type="scientific">Anguilla anguilla</name>
    <name type="common">European freshwater eel</name>
    <name type="synonym">Muraena anguilla</name>
    <dbReference type="NCBI Taxonomy" id="7936"/>
    <lineage>
        <taxon>Eukaryota</taxon>
        <taxon>Metazoa</taxon>
        <taxon>Chordata</taxon>
        <taxon>Craniata</taxon>
        <taxon>Vertebrata</taxon>
        <taxon>Euteleostomi</taxon>
        <taxon>Actinopterygii</taxon>
        <taxon>Neopterygii</taxon>
        <taxon>Teleostei</taxon>
        <taxon>Anguilliformes</taxon>
        <taxon>Anguillidae</taxon>
        <taxon>Anguilla</taxon>
    </lineage>
</organism>
<reference evidence="1" key="2">
    <citation type="journal article" date="2015" name="Fish Shellfish Immunol.">
        <title>Early steps in the European eel (Anguilla anguilla)-Vibrio vulnificus interaction in the gills: Role of the RtxA13 toxin.</title>
        <authorList>
            <person name="Callol A."/>
            <person name="Pajuelo D."/>
            <person name="Ebbesson L."/>
            <person name="Teles M."/>
            <person name="MacKenzie S."/>
            <person name="Amaro C."/>
        </authorList>
    </citation>
    <scope>NUCLEOTIDE SEQUENCE</scope>
</reference>
<proteinExistence type="predicted"/>
<protein>
    <submittedName>
        <fullName evidence="1">Uncharacterized protein</fullName>
    </submittedName>
</protein>
<dbReference type="EMBL" id="GBXM01064579">
    <property type="protein sequence ID" value="JAH43998.1"/>
    <property type="molecule type" value="Transcribed_RNA"/>
</dbReference>
<accession>A0A0E9STY1</accession>